<comment type="cofactor">
    <cofactor evidence="1 13">
        <name>heme</name>
        <dbReference type="ChEBI" id="CHEBI:30413"/>
    </cofactor>
</comment>
<dbReference type="GO" id="GO:0005506">
    <property type="term" value="F:iron ion binding"/>
    <property type="evidence" value="ECO:0007669"/>
    <property type="project" value="InterPro"/>
</dbReference>
<keyword evidence="11 14" id="KW-0472">Membrane</keyword>
<keyword evidence="6 13" id="KW-0479">Metal-binding</keyword>
<name>A0A8H5MI95_9HYPO</name>
<comment type="similarity">
    <text evidence="3">Belongs to the cytochrome P450 family.</text>
</comment>
<dbReference type="PRINTS" id="PR00463">
    <property type="entry name" value="EP450I"/>
</dbReference>
<evidence type="ECO:0000256" key="13">
    <source>
        <dbReference type="PIRSR" id="PIRSR602401-1"/>
    </source>
</evidence>
<evidence type="ECO:0000256" key="3">
    <source>
        <dbReference type="ARBA" id="ARBA00010617"/>
    </source>
</evidence>
<dbReference type="PRINTS" id="PR00385">
    <property type="entry name" value="P450"/>
</dbReference>
<comment type="caution">
    <text evidence="15">The sequence shown here is derived from an EMBL/GenBank/DDBJ whole genome shotgun (WGS) entry which is preliminary data.</text>
</comment>
<dbReference type="InterPro" id="IPR001128">
    <property type="entry name" value="Cyt_P450"/>
</dbReference>
<dbReference type="SUPFAM" id="SSF52540">
    <property type="entry name" value="P-loop containing nucleoside triphosphate hydrolases"/>
    <property type="match status" value="1"/>
</dbReference>
<dbReference type="SUPFAM" id="SSF48264">
    <property type="entry name" value="Cytochrome P450"/>
    <property type="match status" value="1"/>
</dbReference>
<keyword evidence="9 13" id="KW-0408">Iron</keyword>
<dbReference type="PANTHER" id="PTHR24305:SF187">
    <property type="entry name" value="P450, PUTATIVE (EUROFUNG)-RELATED"/>
    <property type="match status" value="1"/>
</dbReference>
<reference evidence="15 16" key="1">
    <citation type="submission" date="2020-05" db="EMBL/GenBank/DDBJ databases">
        <title>Identification and distribution of gene clusters putatively required for synthesis of sphingolipid metabolism inhibitors in phylogenetically diverse species of the filamentous fungus Fusarium.</title>
        <authorList>
            <person name="Kim H.-S."/>
            <person name="Busman M."/>
            <person name="Brown D.W."/>
            <person name="Divon H."/>
            <person name="Uhlig S."/>
            <person name="Proctor R.H."/>
        </authorList>
    </citation>
    <scope>NUCLEOTIDE SEQUENCE [LARGE SCALE GENOMIC DNA]</scope>
    <source>
        <strain evidence="15 16">NRRL 53147</strain>
    </source>
</reference>
<dbReference type="Proteomes" id="UP000522262">
    <property type="component" value="Unassembled WGS sequence"/>
</dbReference>
<proteinExistence type="inferred from homology"/>
<keyword evidence="15" id="KW-0489">Methyltransferase</keyword>
<evidence type="ECO:0000256" key="9">
    <source>
        <dbReference type="ARBA" id="ARBA00023004"/>
    </source>
</evidence>
<keyword evidence="4 13" id="KW-0349">Heme</keyword>
<keyword evidence="12" id="KW-0325">Glycoprotein</keyword>
<keyword evidence="10" id="KW-0503">Monooxygenase</keyword>
<evidence type="ECO:0000256" key="4">
    <source>
        <dbReference type="ARBA" id="ARBA00022617"/>
    </source>
</evidence>
<dbReference type="Gene3D" id="1.10.630.10">
    <property type="entry name" value="Cytochrome P450"/>
    <property type="match status" value="1"/>
</dbReference>
<dbReference type="InterPro" id="IPR031100">
    <property type="entry name" value="LOG_fam"/>
</dbReference>
<dbReference type="Gene3D" id="3.40.50.300">
    <property type="entry name" value="P-loop containing nucleotide triphosphate hydrolases"/>
    <property type="match status" value="1"/>
</dbReference>
<protein>
    <submittedName>
        <fullName evidence="15">Pisatin demethylase cytochrome P450</fullName>
    </submittedName>
</protein>
<dbReference type="GO" id="GO:0016705">
    <property type="term" value="F:oxidoreductase activity, acting on paired donors, with incorporation or reduction of molecular oxygen"/>
    <property type="evidence" value="ECO:0007669"/>
    <property type="project" value="InterPro"/>
</dbReference>
<feature type="binding site" description="axial binding residue" evidence="13">
    <location>
        <position position="989"/>
    </location>
    <ligand>
        <name>heme</name>
        <dbReference type="ChEBI" id="CHEBI:30413"/>
    </ligand>
    <ligandPart>
        <name>Fe</name>
        <dbReference type="ChEBI" id="CHEBI:18248"/>
    </ligandPart>
</feature>
<dbReference type="NCBIfam" id="TIGR00730">
    <property type="entry name" value="Rossman fold protein, TIGR00730 family"/>
    <property type="match status" value="1"/>
</dbReference>
<dbReference type="CDD" id="cd11061">
    <property type="entry name" value="CYP67-like"/>
    <property type="match status" value="1"/>
</dbReference>
<evidence type="ECO:0000256" key="14">
    <source>
        <dbReference type="SAM" id="Phobius"/>
    </source>
</evidence>
<dbReference type="Pfam" id="PF01715">
    <property type="entry name" value="IPPT"/>
    <property type="match status" value="2"/>
</dbReference>
<keyword evidence="5 14" id="KW-0812">Transmembrane</keyword>
<dbReference type="GO" id="GO:0008168">
    <property type="term" value="F:methyltransferase activity"/>
    <property type="evidence" value="ECO:0007669"/>
    <property type="project" value="UniProtKB-KW"/>
</dbReference>
<sequence length="1047" mass="117008">MESTNRFMIGVFGPTGAGKTKLGVSIAKSVHGQVISVDSLQCYSPGSIITAKPTPEETDGVNHHMIGYLEADEEPTNFVAEAITRLEELHNYGVIPVVVGGSTSLTLPLLHGALNRGWRMAAITLLPHQSTYLSNIESRLDEMVEAGLLEELSGLKLLEEKHLNGKPNFHKGIWKAIGYQELYPYLEARRTDGHFDQLLKTGLASMKANTFQYGTMQLEWIRQALFPFLHAEKIANMSLTVVDKASWIPDVEKPAIRMASDFCHASTSISFHSINGPKPRVLCIFGGASSGNEPAHIEAAKSLGRVCHENSIKLVYGGGTTGVMGAIASTLVELSGPDAVHGVIPEALLKYEAKESGRHPKDAVYARYGKRTVVKDMHTRKRLMIQEVIDAGEGSGFIGLSGGYGTLEELFEVISWHQLGIHDRGVCALNTGGFFDGLVNWLGNVVQKGFIGLEDAAILNIASTAEGVVKCLDQKLGFSRKGFGGVIAEFLVIELPMATLHTHFDPTNYCLFFVLGVLTHLFIFRRGEWNLYVFTILQAFAVLESILVYLVARAVEGGDSILWKVTAISSCFKVSTLMGLSISMLIYRGWFHRLRRFPGPFWARLSNLYITFHAFKKFRLFEEVQQLHRKYGDIVRIGPSELSIIDPRALQALHSNSSPCTKGPWYSIEHPIKALQMTRDKEEHAYRRKAWDLAFSSKALREYEARVVGYTSQLVEQIEASQGTPTNASLWFNFYSFDVMGDLAFGRTFDMLKNGTAHPFMELVHSNMLMAGSLSHLPWMFPLLKRIPVLNQKNLEFQEWLKQQVDWRQKNKPDLPDVFSWILSDYDALNKPTAQDTINLRGDAQLIAVAGSDTTAASLTCLFFELAINPETCLTLQRELDQHYAEHDKPDHSSLSKLRYLQACINETMRLYPAIPSGLQRVTPPEGLDIGNTHLPGDTIVTIPTYTFNRDERLFTHADKFIPERWTTKKELTKDPSLFVPFSIGQYSCVGKQLGLMEIRFVASQILVKYNVELAHEDIARDFVAGLRDGFTLAMPSLYLVFTRRTT</sequence>
<dbReference type="PANTHER" id="PTHR24305">
    <property type="entry name" value="CYTOCHROME P450"/>
    <property type="match status" value="1"/>
</dbReference>
<dbReference type="InterPro" id="IPR005269">
    <property type="entry name" value="LOG"/>
</dbReference>
<keyword evidence="15" id="KW-0808">Transferase</keyword>
<dbReference type="Pfam" id="PF03641">
    <property type="entry name" value="Lysine_decarbox"/>
    <property type="match status" value="1"/>
</dbReference>
<evidence type="ECO:0000256" key="1">
    <source>
        <dbReference type="ARBA" id="ARBA00001971"/>
    </source>
</evidence>
<accession>A0A8H5MI95</accession>
<keyword evidence="16" id="KW-1185">Reference proteome</keyword>
<dbReference type="AlphaFoldDB" id="A0A8H5MI95"/>
<dbReference type="EMBL" id="JAAOAM010000524">
    <property type="protein sequence ID" value="KAF5529899.1"/>
    <property type="molecule type" value="Genomic_DNA"/>
</dbReference>
<evidence type="ECO:0000256" key="6">
    <source>
        <dbReference type="ARBA" id="ARBA00022723"/>
    </source>
</evidence>
<evidence type="ECO:0000256" key="2">
    <source>
        <dbReference type="ARBA" id="ARBA00004370"/>
    </source>
</evidence>
<dbReference type="Gene3D" id="3.40.50.450">
    <property type="match status" value="1"/>
</dbReference>
<feature type="transmembrane region" description="Helical" evidence="14">
    <location>
        <begin position="561"/>
        <end position="587"/>
    </location>
</feature>
<dbReference type="Pfam" id="PF00067">
    <property type="entry name" value="p450"/>
    <property type="match status" value="1"/>
</dbReference>
<dbReference type="InterPro" id="IPR002401">
    <property type="entry name" value="Cyt_P450_E_grp-I"/>
</dbReference>
<dbReference type="InterPro" id="IPR027417">
    <property type="entry name" value="P-loop_NTPase"/>
</dbReference>
<organism evidence="15 16">
    <name type="scientific">Fusarium mexicanum</name>
    <dbReference type="NCBI Taxonomy" id="751941"/>
    <lineage>
        <taxon>Eukaryota</taxon>
        <taxon>Fungi</taxon>
        <taxon>Dikarya</taxon>
        <taxon>Ascomycota</taxon>
        <taxon>Pezizomycotina</taxon>
        <taxon>Sordariomycetes</taxon>
        <taxon>Hypocreomycetidae</taxon>
        <taxon>Hypocreales</taxon>
        <taxon>Nectriaceae</taxon>
        <taxon>Fusarium</taxon>
        <taxon>Fusarium fujikuroi species complex</taxon>
    </lineage>
</organism>
<dbReference type="GO" id="GO:0009691">
    <property type="term" value="P:cytokinin biosynthetic process"/>
    <property type="evidence" value="ECO:0007669"/>
    <property type="project" value="InterPro"/>
</dbReference>
<dbReference type="InterPro" id="IPR036396">
    <property type="entry name" value="Cyt_P450_sf"/>
</dbReference>
<keyword evidence="8" id="KW-0560">Oxidoreductase</keyword>
<evidence type="ECO:0000313" key="15">
    <source>
        <dbReference type="EMBL" id="KAF5529899.1"/>
    </source>
</evidence>
<feature type="transmembrane region" description="Helical" evidence="14">
    <location>
        <begin position="531"/>
        <end position="555"/>
    </location>
</feature>
<dbReference type="GO" id="GO:0032259">
    <property type="term" value="P:methylation"/>
    <property type="evidence" value="ECO:0007669"/>
    <property type="project" value="UniProtKB-KW"/>
</dbReference>
<dbReference type="InterPro" id="IPR050121">
    <property type="entry name" value="Cytochrome_P450_monoxygenase"/>
</dbReference>
<evidence type="ECO:0000256" key="5">
    <source>
        <dbReference type="ARBA" id="ARBA00022692"/>
    </source>
</evidence>
<dbReference type="GO" id="GO:0016787">
    <property type="term" value="F:hydrolase activity"/>
    <property type="evidence" value="ECO:0007669"/>
    <property type="project" value="InterPro"/>
</dbReference>
<gene>
    <name evidence="15" type="ORF">FMEXI_13872</name>
</gene>
<dbReference type="SUPFAM" id="SSF102405">
    <property type="entry name" value="MCP/YpsA-like"/>
    <property type="match status" value="1"/>
</dbReference>
<dbReference type="GO" id="GO:0020037">
    <property type="term" value="F:heme binding"/>
    <property type="evidence" value="ECO:0007669"/>
    <property type="project" value="InterPro"/>
</dbReference>
<evidence type="ECO:0000256" key="8">
    <source>
        <dbReference type="ARBA" id="ARBA00023002"/>
    </source>
</evidence>
<evidence type="ECO:0000256" key="7">
    <source>
        <dbReference type="ARBA" id="ARBA00022989"/>
    </source>
</evidence>
<comment type="subcellular location">
    <subcellularLocation>
        <location evidence="2">Membrane</location>
    </subcellularLocation>
</comment>
<evidence type="ECO:0000313" key="16">
    <source>
        <dbReference type="Proteomes" id="UP000522262"/>
    </source>
</evidence>
<dbReference type="FunFam" id="1.10.630.10:FF:000063">
    <property type="entry name" value="Cytochrome P450 monooxygenase"/>
    <property type="match status" value="1"/>
</dbReference>
<evidence type="ECO:0000256" key="10">
    <source>
        <dbReference type="ARBA" id="ARBA00023033"/>
    </source>
</evidence>
<dbReference type="GO" id="GO:1902181">
    <property type="term" value="P:verruculogen biosynthetic process"/>
    <property type="evidence" value="ECO:0007669"/>
    <property type="project" value="UniProtKB-ARBA"/>
</dbReference>
<evidence type="ECO:0000256" key="11">
    <source>
        <dbReference type="ARBA" id="ARBA00023136"/>
    </source>
</evidence>
<dbReference type="GO" id="GO:0016020">
    <property type="term" value="C:membrane"/>
    <property type="evidence" value="ECO:0007669"/>
    <property type="project" value="UniProtKB-SubCell"/>
</dbReference>
<dbReference type="GO" id="GO:0004497">
    <property type="term" value="F:monooxygenase activity"/>
    <property type="evidence" value="ECO:0007669"/>
    <property type="project" value="UniProtKB-KW"/>
</dbReference>
<keyword evidence="7 14" id="KW-1133">Transmembrane helix</keyword>
<evidence type="ECO:0000256" key="12">
    <source>
        <dbReference type="ARBA" id="ARBA00023180"/>
    </source>
</evidence>